<evidence type="ECO:0000313" key="3">
    <source>
        <dbReference type="Proteomes" id="UP000271624"/>
    </source>
</evidence>
<comment type="caution">
    <text evidence="2">The sequence shown here is derived from an EMBL/GenBank/DDBJ whole genome shotgun (WGS) entry which is preliminary data.</text>
</comment>
<keyword evidence="1" id="KW-0472">Membrane</keyword>
<evidence type="ECO:0008006" key="4">
    <source>
        <dbReference type="Google" id="ProtNLM"/>
    </source>
</evidence>
<keyword evidence="1" id="KW-0812">Transmembrane</keyword>
<evidence type="ECO:0000256" key="1">
    <source>
        <dbReference type="SAM" id="Phobius"/>
    </source>
</evidence>
<protein>
    <recommendedName>
        <fullName evidence="4">Transmembrane protein</fullName>
    </recommendedName>
</protein>
<feature type="transmembrane region" description="Helical" evidence="1">
    <location>
        <begin position="85"/>
        <end position="110"/>
    </location>
</feature>
<keyword evidence="3" id="KW-1185">Reference proteome</keyword>
<dbReference type="OrthoDB" id="9893028at2"/>
<dbReference type="AlphaFoldDB" id="A0A433UJ89"/>
<dbReference type="RefSeq" id="WP_127087425.1">
    <property type="nucleotide sequence ID" value="NZ_RSCL01000054.1"/>
</dbReference>
<dbReference type="Proteomes" id="UP000271624">
    <property type="component" value="Unassembled WGS sequence"/>
</dbReference>
<accession>A0A433UJ89</accession>
<organism evidence="2 3">
    <name type="scientific">Dulcicalothrix desertica PCC 7102</name>
    <dbReference type="NCBI Taxonomy" id="232991"/>
    <lineage>
        <taxon>Bacteria</taxon>
        <taxon>Bacillati</taxon>
        <taxon>Cyanobacteriota</taxon>
        <taxon>Cyanophyceae</taxon>
        <taxon>Nostocales</taxon>
        <taxon>Calotrichaceae</taxon>
        <taxon>Dulcicalothrix</taxon>
    </lineage>
</organism>
<reference evidence="2" key="2">
    <citation type="journal article" date="2019" name="Genome Biol. Evol.">
        <title>Day and night: Metabolic profiles and evolutionary relationships of six axenic non-marine cyanobacteria.</title>
        <authorList>
            <person name="Will S.E."/>
            <person name="Henke P."/>
            <person name="Boedeker C."/>
            <person name="Huang S."/>
            <person name="Brinkmann H."/>
            <person name="Rohde M."/>
            <person name="Jarek M."/>
            <person name="Friedl T."/>
            <person name="Seufert S."/>
            <person name="Schumacher M."/>
            <person name="Overmann J."/>
            <person name="Neumann-Schaal M."/>
            <person name="Petersen J."/>
        </authorList>
    </citation>
    <scope>NUCLEOTIDE SEQUENCE [LARGE SCALE GENOMIC DNA]</scope>
    <source>
        <strain evidence="2">PCC 7102</strain>
    </source>
</reference>
<gene>
    <name evidence="2" type="ORF">DSM106972_095070</name>
</gene>
<reference evidence="2" key="1">
    <citation type="submission" date="2018-12" db="EMBL/GenBank/DDBJ databases">
        <authorList>
            <person name="Will S."/>
            <person name="Neumann-Schaal M."/>
            <person name="Henke P."/>
        </authorList>
    </citation>
    <scope>NUCLEOTIDE SEQUENCE</scope>
    <source>
        <strain evidence="2">PCC 7102</strain>
    </source>
</reference>
<keyword evidence="1" id="KW-1133">Transmembrane helix</keyword>
<dbReference type="EMBL" id="RSCL01000054">
    <property type="protein sequence ID" value="RUS93908.1"/>
    <property type="molecule type" value="Genomic_DNA"/>
</dbReference>
<sequence length="201" mass="21990">MEDNKQSSTQGLFGFTPSPQFTISVDTDEIAKDAGFDFNKYQREQVSQVIISTDKQINLIKICGRTITILCAQQLVTQTLFNAGYLGWFTGATTAFFPATSAIFTLSCIAFKPFRVERPVELAASGATTTFGILLAVKHFNDKDKASEIAAKGVKSFQGEIDIYEGIKQPKPKDNSFYSGLGIGVGVAILVFVAYKFLIKK</sequence>
<proteinExistence type="predicted"/>
<feature type="transmembrane region" description="Helical" evidence="1">
    <location>
        <begin position="177"/>
        <end position="198"/>
    </location>
</feature>
<name>A0A433UJ89_9CYAN</name>
<evidence type="ECO:0000313" key="2">
    <source>
        <dbReference type="EMBL" id="RUS93908.1"/>
    </source>
</evidence>